<sequence>MKTSKNIDTLIIRKLSGTATEEELHTLGDWLNSSEVNRQYAEQTQKIWEKSMDFKIYRAIDLDKNWKTFKTQSKWGEGRSVHNTWWKVAAVLVFALSFAWLGYDFWIGQQTVTIAAQEQAESHYLPDGSLVYLQPDSWISYRPESFQSSDRNVSFAGKAYFQIQKKNAAEHFIVNTFNSQTIVLGTAFTLNTDKNETSTRLRLYEGKVLFTTTRDSVTLQPGEEVILTGSKLEKENFRENPKSLNFQNSPLEEVFSVLSETYLVEFFYDGAWPGCEISGNLDAGTLEETMQHLDFILGINYSINAQLVIIEKIDCNE</sequence>
<proteinExistence type="predicted"/>
<feature type="domain" description="Protein FecR C-terminal" evidence="3">
    <location>
        <begin position="244"/>
        <end position="310"/>
    </location>
</feature>
<name>A0A1H7A9K8_9BACT</name>
<dbReference type="OrthoDB" id="1523489at2"/>
<reference evidence="5" key="1">
    <citation type="submission" date="2016-10" db="EMBL/GenBank/DDBJ databases">
        <authorList>
            <person name="Varghese N."/>
            <person name="Submissions S."/>
        </authorList>
    </citation>
    <scope>NUCLEOTIDE SEQUENCE [LARGE SCALE GENOMIC DNA]</scope>
    <source>
        <strain evidence="5">IBRC-M 10761</strain>
    </source>
</reference>
<dbReference type="Pfam" id="PF04773">
    <property type="entry name" value="FecR"/>
    <property type="match status" value="1"/>
</dbReference>
<dbReference type="GO" id="GO:0016989">
    <property type="term" value="F:sigma factor antagonist activity"/>
    <property type="evidence" value="ECO:0007669"/>
    <property type="project" value="TreeGrafter"/>
</dbReference>
<gene>
    <name evidence="4" type="ORF">SAMN05192553_106137</name>
</gene>
<dbReference type="Gene3D" id="3.55.50.30">
    <property type="match status" value="1"/>
</dbReference>
<feature type="transmembrane region" description="Helical" evidence="1">
    <location>
        <begin position="84"/>
        <end position="103"/>
    </location>
</feature>
<dbReference type="PANTHER" id="PTHR30273">
    <property type="entry name" value="PERIPLASMIC SIGNAL SENSOR AND SIGMA FACTOR ACTIVATOR FECR-RELATED"/>
    <property type="match status" value="1"/>
</dbReference>
<feature type="domain" description="FecR protein" evidence="2">
    <location>
        <begin position="118"/>
        <end position="208"/>
    </location>
</feature>
<dbReference type="STRING" id="1416801.SAMN05192553_106137"/>
<evidence type="ECO:0000313" key="4">
    <source>
        <dbReference type="EMBL" id="SEJ62309.1"/>
    </source>
</evidence>
<dbReference type="AlphaFoldDB" id="A0A1H7A9K8"/>
<dbReference type="Pfam" id="PF16344">
    <property type="entry name" value="FecR_C"/>
    <property type="match status" value="1"/>
</dbReference>
<keyword evidence="1" id="KW-0812">Transmembrane</keyword>
<keyword evidence="1" id="KW-1133">Transmembrane helix</keyword>
<evidence type="ECO:0000259" key="2">
    <source>
        <dbReference type="Pfam" id="PF04773"/>
    </source>
</evidence>
<dbReference type="Proteomes" id="UP000199403">
    <property type="component" value="Unassembled WGS sequence"/>
</dbReference>
<dbReference type="Gene3D" id="2.60.120.1440">
    <property type="match status" value="1"/>
</dbReference>
<keyword evidence="5" id="KW-1185">Reference proteome</keyword>
<evidence type="ECO:0000256" key="1">
    <source>
        <dbReference type="SAM" id="Phobius"/>
    </source>
</evidence>
<dbReference type="EMBL" id="FNZH01000006">
    <property type="protein sequence ID" value="SEJ62309.1"/>
    <property type="molecule type" value="Genomic_DNA"/>
</dbReference>
<organism evidence="4 5">
    <name type="scientific">Cyclobacterium xiamenense</name>
    <dbReference type="NCBI Taxonomy" id="1297121"/>
    <lineage>
        <taxon>Bacteria</taxon>
        <taxon>Pseudomonadati</taxon>
        <taxon>Bacteroidota</taxon>
        <taxon>Cytophagia</taxon>
        <taxon>Cytophagales</taxon>
        <taxon>Cyclobacteriaceae</taxon>
        <taxon>Cyclobacterium</taxon>
    </lineage>
</organism>
<evidence type="ECO:0000259" key="3">
    <source>
        <dbReference type="Pfam" id="PF16344"/>
    </source>
</evidence>
<dbReference type="InterPro" id="IPR012373">
    <property type="entry name" value="Ferrdict_sens_TM"/>
</dbReference>
<dbReference type="PIRSF" id="PIRSF018266">
    <property type="entry name" value="FecR"/>
    <property type="match status" value="1"/>
</dbReference>
<accession>A0A1H7A9K8</accession>
<protein>
    <submittedName>
        <fullName evidence="4">Ferric-dicitrate binding protein FerR, regulates iron transport through sigma-19</fullName>
    </submittedName>
</protein>
<dbReference type="InterPro" id="IPR032508">
    <property type="entry name" value="FecR_C"/>
</dbReference>
<dbReference type="InterPro" id="IPR006860">
    <property type="entry name" value="FecR"/>
</dbReference>
<dbReference type="PANTHER" id="PTHR30273:SF2">
    <property type="entry name" value="PROTEIN FECR"/>
    <property type="match status" value="1"/>
</dbReference>
<keyword evidence="1" id="KW-0472">Membrane</keyword>
<dbReference type="RefSeq" id="WP_092177244.1">
    <property type="nucleotide sequence ID" value="NZ_FNZH01000006.1"/>
</dbReference>
<evidence type="ECO:0000313" key="5">
    <source>
        <dbReference type="Proteomes" id="UP000199403"/>
    </source>
</evidence>